<organism evidence="1 2">
    <name type="scientific">Tsukamurella paurometabola</name>
    <name type="common">Corynebacterium paurometabolum</name>
    <dbReference type="NCBI Taxonomy" id="2061"/>
    <lineage>
        <taxon>Bacteria</taxon>
        <taxon>Bacillati</taxon>
        <taxon>Actinomycetota</taxon>
        <taxon>Actinomycetes</taxon>
        <taxon>Mycobacteriales</taxon>
        <taxon>Tsukamurellaceae</taxon>
        <taxon>Tsukamurella</taxon>
    </lineage>
</organism>
<dbReference type="InterPro" id="IPR008949">
    <property type="entry name" value="Isoprenoid_synthase_dom_sf"/>
</dbReference>
<dbReference type="Pfam" id="PF00494">
    <property type="entry name" value="SQS_PSY"/>
    <property type="match status" value="1"/>
</dbReference>
<protein>
    <submittedName>
        <fullName evidence="1">Phytoene/squalene synthase family protein</fullName>
    </submittedName>
</protein>
<gene>
    <name evidence="1" type="ORF">KFZ73_26270</name>
</gene>
<dbReference type="RefSeq" id="WP_374101524.1">
    <property type="nucleotide sequence ID" value="NZ_JAGXOE010000412.1"/>
</dbReference>
<accession>A0ABS5NKA3</accession>
<comment type="caution">
    <text evidence="1">The sequence shown here is derived from an EMBL/GenBank/DDBJ whole genome shotgun (WGS) entry which is preliminary data.</text>
</comment>
<feature type="non-terminal residue" evidence="1">
    <location>
        <position position="1"/>
    </location>
</feature>
<evidence type="ECO:0000313" key="1">
    <source>
        <dbReference type="EMBL" id="MBS4104724.1"/>
    </source>
</evidence>
<sequence length="62" mass="6628">GRAGIARLPRDVQRGVRAAADLYGELLQRLRAAGLDGARSGRVRVTAPRKATVFARSLVASR</sequence>
<evidence type="ECO:0000313" key="2">
    <source>
        <dbReference type="Proteomes" id="UP000676853"/>
    </source>
</evidence>
<name>A0ABS5NKA3_TSUPA</name>
<dbReference type="SUPFAM" id="SSF48576">
    <property type="entry name" value="Terpenoid synthases"/>
    <property type="match status" value="1"/>
</dbReference>
<proteinExistence type="predicted"/>
<dbReference type="Proteomes" id="UP000676853">
    <property type="component" value="Unassembled WGS sequence"/>
</dbReference>
<dbReference type="InterPro" id="IPR002060">
    <property type="entry name" value="Squ/phyt_synthse"/>
</dbReference>
<keyword evidence="2" id="KW-1185">Reference proteome</keyword>
<dbReference type="Gene3D" id="1.10.600.10">
    <property type="entry name" value="Farnesyl Diphosphate Synthase"/>
    <property type="match status" value="1"/>
</dbReference>
<dbReference type="EMBL" id="JAGXOE010000412">
    <property type="protein sequence ID" value="MBS4104724.1"/>
    <property type="molecule type" value="Genomic_DNA"/>
</dbReference>
<reference evidence="1 2" key="1">
    <citation type="submission" date="2021-04" db="EMBL/GenBank/DDBJ databases">
        <title>Whole genome sequence analysis of a thiophenic sulfur metabolizing bacteria.</title>
        <authorList>
            <person name="Akhtar N."/>
            <person name="Akram J."/>
            <person name="Aslam A."/>
        </authorList>
    </citation>
    <scope>NUCLEOTIDE SEQUENCE [LARGE SCALE GENOMIC DNA]</scope>
    <source>
        <strain evidence="1 2">3OW</strain>
    </source>
</reference>